<sequence length="326" mass="34630">MHSCLVAFLIFDFTPNKLVEGQTRPQHQQVMVQLGPALALVPREHGLLLVGRTLEYPPRRLLRHGQAVEGGVFLGAERLARGPGLAKFTGLQKSGEVAEDVDAGQGGLDRGDPLPLGSAASTLHAFDVSCVPPPGLFAPPVVFAWLVFVLRSSLVQEFRLKRQKTCRGRIRGLLLRHKTPRREFDAPERGCELPRPKPAQLDHPGLSMTRPAHSLRGWGHSGVSPYLIARPGVTAETAIGSTMYEVSSAIPEPPPALPPPQSSRQGIPVDESMRLQGSGRPRRAAATIGVPHLATSSHLPWSTAGGVRSASVGPGEPASGGGTPGS</sequence>
<dbReference type="AlphaFoldDB" id="K0TLC0"/>
<protein>
    <submittedName>
        <fullName evidence="2">Uncharacterized protein</fullName>
    </submittedName>
</protein>
<dbReference type="Proteomes" id="UP000266841">
    <property type="component" value="Unassembled WGS sequence"/>
</dbReference>
<name>K0TLC0_THAOC</name>
<feature type="compositionally biased region" description="Basic and acidic residues" evidence="1">
    <location>
        <begin position="185"/>
        <end position="195"/>
    </location>
</feature>
<proteinExistence type="predicted"/>
<evidence type="ECO:0000313" key="3">
    <source>
        <dbReference type="Proteomes" id="UP000266841"/>
    </source>
</evidence>
<feature type="region of interest" description="Disordered" evidence="1">
    <location>
        <begin position="294"/>
        <end position="326"/>
    </location>
</feature>
<comment type="caution">
    <text evidence="2">The sequence shown here is derived from an EMBL/GenBank/DDBJ whole genome shotgun (WGS) entry which is preliminary data.</text>
</comment>
<feature type="region of interest" description="Disordered" evidence="1">
    <location>
        <begin position="185"/>
        <end position="205"/>
    </location>
</feature>
<accession>K0TLC0</accession>
<evidence type="ECO:0000313" key="2">
    <source>
        <dbReference type="EMBL" id="EJK71717.1"/>
    </source>
</evidence>
<dbReference type="EMBL" id="AGNL01006879">
    <property type="protein sequence ID" value="EJK71717.1"/>
    <property type="molecule type" value="Genomic_DNA"/>
</dbReference>
<gene>
    <name evidence="2" type="ORF">THAOC_06817</name>
</gene>
<reference evidence="2 3" key="1">
    <citation type="journal article" date="2012" name="Genome Biol.">
        <title>Genome and low-iron response of an oceanic diatom adapted to chronic iron limitation.</title>
        <authorList>
            <person name="Lommer M."/>
            <person name="Specht M."/>
            <person name="Roy A.S."/>
            <person name="Kraemer L."/>
            <person name="Andreson R."/>
            <person name="Gutowska M.A."/>
            <person name="Wolf J."/>
            <person name="Bergner S.V."/>
            <person name="Schilhabel M.B."/>
            <person name="Klostermeier U.C."/>
            <person name="Beiko R.G."/>
            <person name="Rosenstiel P."/>
            <person name="Hippler M."/>
            <person name="Laroche J."/>
        </authorList>
    </citation>
    <scope>NUCLEOTIDE SEQUENCE [LARGE SCALE GENOMIC DNA]</scope>
    <source>
        <strain evidence="2 3">CCMP1005</strain>
    </source>
</reference>
<evidence type="ECO:0000256" key="1">
    <source>
        <dbReference type="SAM" id="MobiDB-lite"/>
    </source>
</evidence>
<feature type="compositionally biased region" description="Pro residues" evidence="1">
    <location>
        <begin position="251"/>
        <end position="261"/>
    </location>
</feature>
<feature type="region of interest" description="Disordered" evidence="1">
    <location>
        <begin position="246"/>
        <end position="267"/>
    </location>
</feature>
<organism evidence="2 3">
    <name type="scientific">Thalassiosira oceanica</name>
    <name type="common">Marine diatom</name>
    <dbReference type="NCBI Taxonomy" id="159749"/>
    <lineage>
        <taxon>Eukaryota</taxon>
        <taxon>Sar</taxon>
        <taxon>Stramenopiles</taxon>
        <taxon>Ochrophyta</taxon>
        <taxon>Bacillariophyta</taxon>
        <taxon>Coscinodiscophyceae</taxon>
        <taxon>Thalassiosirophycidae</taxon>
        <taxon>Thalassiosirales</taxon>
        <taxon>Thalassiosiraceae</taxon>
        <taxon>Thalassiosira</taxon>
    </lineage>
</organism>
<keyword evidence="3" id="KW-1185">Reference proteome</keyword>